<evidence type="ECO:0000256" key="1">
    <source>
        <dbReference type="PROSITE-ProRule" id="PRU00169"/>
    </source>
</evidence>
<keyword evidence="1" id="KW-0597">Phosphoprotein</keyword>
<protein>
    <submittedName>
        <fullName evidence="3">Response regulator</fullName>
    </submittedName>
</protein>
<dbReference type="GO" id="GO:0000160">
    <property type="term" value="P:phosphorelay signal transduction system"/>
    <property type="evidence" value="ECO:0007669"/>
    <property type="project" value="InterPro"/>
</dbReference>
<sequence length="150" mass="17384">MTKDKPFRLLLVEDHDTDAALFTELLAEISPTTELHHVHNGQQALDYLLHADEYAERLRPQLIVLDLNMPVMNGHEFLQQAKTHASLRWIPVIMLSSSERPEDIRQAYDHHASSYIVKPVAYDDYRRLVQSIEGYWRGTVQVPTIEQVKP</sequence>
<organism evidence="3 4">
    <name type="scientific">Deinococcus ruber</name>
    <dbReference type="NCBI Taxonomy" id="1848197"/>
    <lineage>
        <taxon>Bacteria</taxon>
        <taxon>Thermotogati</taxon>
        <taxon>Deinococcota</taxon>
        <taxon>Deinococci</taxon>
        <taxon>Deinococcales</taxon>
        <taxon>Deinococcaceae</taxon>
        <taxon>Deinococcus</taxon>
    </lineage>
</organism>
<keyword evidence="4" id="KW-1185">Reference proteome</keyword>
<dbReference type="AlphaFoldDB" id="A0A918C837"/>
<dbReference type="SMART" id="SM00448">
    <property type="entry name" value="REC"/>
    <property type="match status" value="1"/>
</dbReference>
<dbReference type="Proteomes" id="UP000603865">
    <property type="component" value="Unassembled WGS sequence"/>
</dbReference>
<reference evidence="3" key="1">
    <citation type="journal article" date="2014" name="Int. J. Syst. Evol. Microbiol.">
        <title>Complete genome sequence of Corynebacterium casei LMG S-19264T (=DSM 44701T), isolated from a smear-ripened cheese.</title>
        <authorList>
            <consortium name="US DOE Joint Genome Institute (JGI-PGF)"/>
            <person name="Walter F."/>
            <person name="Albersmeier A."/>
            <person name="Kalinowski J."/>
            <person name="Ruckert C."/>
        </authorList>
    </citation>
    <scope>NUCLEOTIDE SEQUENCE</scope>
    <source>
        <strain evidence="3">JCM 31311</strain>
    </source>
</reference>
<dbReference type="CDD" id="cd17557">
    <property type="entry name" value="REC_Rcp-like"/>
    <property type="match status" value="1"/>
</dbReference>
<evidence type="ECO:0000259" key="2">
    <source>
        <dbReference type="PROSITE" id="PS50110"/>
    </source>
</evidence>
<dbReference type="SUPFAM" id="SSF52172">
    <property type="entry name" value="CheY-like"/>
    <property type="match status" value="1"/>
</dbReference>
<dbReference type="Gene3D" id="3.40.50.2300">
    <property type="match status" value="1"/>
</dbReference>
<comment type="caution">
    <text evidence="3">The sequence shown here is derived from an EMBL/GenBank/DDBJ whole genome shotgun (WGS) entry which is preliminary data.</text>
</comment>
<dbReference type="RefSeq" id="WP_189090927.1">
    <property type="nucleotide sequence ID" value="NZ_BMQL01000013.1"/>
</dbReference>
<dbReference type="EMBL" id="BMQL01000013">
    <property type="protein sequence ID" value="GGR11654.1"/>
    <property type="molecule type" value="Genomic_DNA"/>
</dbReference>
<dbReference type="InterPro" id="IPR011006">
    <property type="entry name" value="CheY-like_superfamily"/>
</dbReference>
<feature type="modified residue" description="4-aspartylphosphate" evidence="1">
    <location>
        <position position="66"/>
    </location>
</feature>
<feature type="domain" description="Response regulatory" evidence="2">
    <location>
        <begin position="8"/>
        <end position="133"/>
    </location>
</feature>
<reference evidence="3" key="2">
    <citation type="submission" date="2020-09" db="EMBL/GenBank/DDBJ databases">
        <authorList>
            <person name="Sun Q."/>
            <person name="Ohkuma M."/>
        </authorList>
    </citation>
    <scope>NUCLEOTIDE SEQUENCE</scope>
    <source>
        <strain evidence="3">JCM 31311</strain>
    </source>
</reference>
<gene>
    <name evidence="3" type="ORF">GCM10008957_25830</name>
</gene>
<dbReference type="PANTHER" id="PTHR44520">
    <property type="entry name" value="RESPONSE REGULATOR RCP1-RELATED"/>
    <property type="match status" value="1"/>
</dbReference>
<dbReference type="Pfam" id="PF00072">
    <property type="entry name" value="Response_reg"/>
    <property type="match status" value="1"/>
</dbReference>
<dbReference type="InterPro" id="IPR001789">
    <property type="entry name" value="Sig_transdc_resp-reg_receiver"/>
</dbReference>
<proteinExistence type="predicted"/>
<dbReference type="PROSITE" id="PS50110">
    <property type="entry name" value="RESPONSE_REGULATORY"/>
    <property type="match status" value="1"/>
</dbReference>
<dbReference type="InterPro" id="IPR052893">
    <property type="entry name" value="TCS_response_regulator"/>
</dbReference>
<name>A0A918C837_9DEIO</name>
<evidence type="ECO:0000313" key="4">
    <source>
        <dbReference type="Proteomes" id="UP000603865"/>
    </source>
</evidence>
<accession>A0A918C837</accession>
<evidence type="ECO:0000313" key="3">
    <source>
        <dbReference type="EMBL" id="GGR11654.1"/>
    </source>
</evidence>